<feature type="repeat" description="WD" evidence="7">
    <location>
        <begin position="55"/>
        <end position="96"/>
    </location>
</feature>
<dbReference type="Gene3D" id="2.130.10.10">
    <property type="entry name" value="YVTN repeat-like/Quinoprotein amine dehydrogenase"/>
    <property type="match status" value="2"/>
</dbReference>
<evidence type="ECO:0000256" key="6">
    <source>
        <dbReference type="HAMAP-Rule" id="MF_03056"/>
    </source>
</evidence>
<comment type="pathway">
    <text evidence="6">tRNA modification; N(7)-methylguanine-tRNA biosynthesis.</text>
</comment>
<dbReference type="Proteomes" id="UP001479436">
    <property type="component" value="Unassembled WGS sequence"/>
</dbReference>
<evidence type="ECO:0000256" key="2">
    <source>
        <dbReference type="ARBA" id="ARBA00022574"/>
    </source>
</evidence>
<evidence type="ECO:0000313" key="9">
    <source>
        <dbReference type="Proteomes" id="UP001479436"/>
    </source>
</evidence>
<dbReference type="Pfam" id="PF00400">
    <property type="entry name" value="WD40"/>
    <property type="match status" value="2"/>
</dbReference>
<proteinExistence type="inferred from homology"/>
<keyword evidence="3 6" id="KW-0819">tRNA processing</keyword>
<sequence length="379" mass="42278">MVRHPYTHTLHSPTESLLVLVCGKNFQVVDTNDGSIKASSCDVPEEIKSSVVEIKDGHTDVIRTLAFSPDGKLLATSGEDKSLKIWTVSNWSCLNTRPVIKRYNAINFSTENDMIFVADKFGDVYKLPIDPTTGHEELLLGHVSMTTDMLLTPGNKHIITADRDEKIRVSNYPDTYNIHSFCLGHTEFVSQVRLLSFAPELLVSGGGDGMIMVWDYLNGSLKQAINLREILDQQSCQPITGNHVFVTTLEVSPQNKDVLVLIEKYNNGLVFRWNEASATLDFQQVISLNADPLDGAYDNNGNLWLSYSDKSSDLVVSFKDQDGKYEQSEAKLVNEFGSCEVETLPNLYPTGLLRKITVPEEEINEAEDAEQPKKKAKSE</sequence>
<evidence type="ECO:0000256" key="3">
    <source>
        <dbReference type="ARBA" id="ARBA00022694"/>
    </source>
</evidence>
<comment type="similarity">
    <text evidence="6">Belongs to the WD repeat TRM82 family.</text>
</comment>
<dbReference type="SUPFAM" id="SSF50978">
    <property type="entry name" value="WD40 repeat-like"/>
    <property type="match status" value="1"/>
</dbReference>
<protein>
    <submittedName>
        <fullName evidence="8">tRNA (Guanine-N(7)-)-methyltransferase non-catalytic subunit trm82</fullName>
    </submittedName>
</protein>
<comment type="caution">
    <text evidence="8">The sequence shown here is derived from an EMBL/GenBank/DDBJ whole genome shotgun (WGS) entry which is preliminary data.</text>
</comment>
<dbReference type="InterPro" id="IPR036322">
    <property type="entry name" value="WD40_repeat_dom_sf"/>
</dbReference>
<gene>
    <name evidence="8" type="primary">TRM82</name>
    <name evidence="8" type="ORF">K7432_005684</name>
</gene>
<evidence type="ECO:0000256" key="4">
    <source>
        <dbReference type="ARBA" id="ARBA00022737"/>
    </source>
</evidence>
<keyword evidence="9" id="KW-1185">Reference proteome</keyword>
<name>A0ABR2WW39_9FUNG</name>
<reference evidence="8 9" key="1">
    <citation type="submission" date="2023-04" db="EMBL/GenBank/DDBJ databases">
        <title>Genome of Basidiobolus ranarum AG-B5.</title>
        <authorList>
            <person name="Stajich J.E."/>
            <person name="Carter-House D."/>
            <person name="Gryganskyi A."/>
        </authorList>
    </citation>
    <scope>NUCLEOTIDE SEQUENCE [LARGE SCALE GENOMIC DNA]</scope>
    <source>
        <strain evidence="8 9">AG-B5</strain>
    </source>
</reference>
<dbReference type="SMART" id="SM00320">
    <property type="entry name" value="WD40"/>
    <property type="match status" value="3"/>
</dbReference>
<comment type="function">
    <text evidence="6">Required for the formation of N(7)-methylguanine at position 46 (m7G46) in tRNA. In the complex, it is required to stabilize and induce conformational changes of the catalytic subunit.</text>
</comment>
<dbReference type="InterPro" id="IPR001680">
    <property type="entry name" value="WD40_rpt"/>
</dbReference>
<dbReference type="PANTHER" id="PTHR16288:SF0">
    <property type="entry name" value="TRNA (GUANINE-N(7)-)-METHYLTRANSFERASE NON-CATALYTIC SUBUNIT WDR4"/>
    <property type="match status" value="1"/>
</dbReference>
<dbReference type="HAMAP" id="MF_03056">
    <property type="entry name" value="TRM82"/>
    <property type="match status" value="1"/>
</dbReference>
<comment type="subcellular location">
    <subcellularLocation>
        <location evidence="1 6">Nucleus</location>
    </subcellularLocation>
</comment>
<keyword evidence="2 6" id="KW-0853">WD repeat</keyword>
<dbReference type="InterPro" id="IPR015943">
    <property type="entry name" value="WD40/YVTN_repeat-like_dom_sf"/>
</dbReference>
<dbReference type="EMBL" id="JASJQH010000230">
    <property type="protein sequence ID" value="KAK9765748.1"/>
    <property type="molecule type" value="Genomic_DNA"/>
</dbReference>
<feature type="repeat" description="WD" evidence="7">
    <location>
        <begin position="182"/>
        <end position="224"/>
    </location>
</feature>
<dbReference type="PANTHER" id="PTHR16288">
    <property type="entry name" value="WD40 REPEAT PROTEIN 4"/>
    <property type="match status" value="1"/>
</dbReference>
<evidence type="ECO:0000313" key="8">
    <source>
        <dbReference type="EMBL" id="KAK9765748.1"/>
    </source>
</evidence>
<evidence type="ECO:0000256" key="1">
    <source>
        <dbReference type="ARBA" id="ARBA00004123"/>
    </source>
</evidence>
<keyword evidence="4 6" id="KW-0677">Repeat</keyword>
<evidence type="ECO:0000256" key="5">
    <source>
        <dbReference type="ARBA" id="ARBA00023242"/>
    </source>
</evidence>
<dbReference type="PROSITE" id="PS50082">
    <property type="entry name" value="WD_REPEATS_2"/>
    <property type="match status" value="2"/>
</dbReference>
<accession>A0ABR2WW39</accession>
<dbReference type="PROSITE" id="PS50294">
    <property type="entry name" value="WD_REPEATS_REGION"/>
    <property type="match status" value="1"/>
</dbReference>
<dbReference type="InterPro" id="IPR028884">
    <property type="entry name" value="Trm82"/>
</dbReference>
<evidence type="ECO:0000256" key="7">
    <source>
        <dbReference type="PROSITE-ProRule" id="PRU00221"/>
    </source>
</evidence>
<keyword evidence="5 6" id="KW-0539">Nucleus</keyword>
<organism evidence="8 9">
    <name type="scientific">Basidiobolus ranarum</name>
    <dbReference type="NCBI Taxonomy" id="34480"/>
    <lineage>
        <taxon>Eukaryota</taxon>
        <taxon>Fungi</taxon>
        <taxon>Fungi incertae sedis</taxon>
        <taxon>Zoopagomycota</taxon>
        <taxon>Entomophthoromycotina</taxon>
        <taxon>Basidiobolomycetes</taxon>
        <taxon>Basidiobolales</taxon>
        <taxon>Basidiobolaceae</taxon>
        <taxon>Basidiobolus</taxon>
    </lineage>
</organism>